<comment type="caution">
    <text evidence="1">The sequence shown here is derived from an EMBL/GenBank/DDBJ whole genome shotgun (WGS) entry which is preliminary data.</text>
</comment>
<evidence type="ECO:0000313" key="1">
    <source>
        <dbReference type="EMBL" id="GFY20768.1"/>
    </source>
</evidence>
<dbReference type="EMBL" id="BMAU01021356">
    <property type="protein sequence ID" value="GFY20768.1"/>
    <property type="molecule type" value="Genomic_DNA"/>
</dbReference>
<sequence>MLVDLSDVSLTAIHCRMWLAWSRACIMDTATVVVCVMFSNGCSLSLQSDSRRTFIWRVPGTPIFFKRTSLNDTVPVEQDGSFGGEAELFWVPELNHLFRLQPLQAISIGTSFWNNMYVCLFRGTMGAEFCAYG</sequence>
<evidence type="ECO:0000313" key="2">
    <source>
        <dbReference type="Proteomes" id="UP000887159"/>
    </source>
</evidence>
<protein>
    <submittedName>
        <fullName evidence="1">HTH_Tnp_Tc3_2 domain-containing protein</fullName>
    </submittedName>
</protein>
<proteinExistence type="predicted"/>
<reference evidence="1" key="1">
    <citation type="submission" date="2020-08" db="EMBL/GenBank/DDBJ databases">
        <title>Multicomponent nature underlies the extraordinary mechanical properties of spider dragline silk.</title>
        <authorList>
            <person name="Kono N."/>
            <person name="Nakamura H."/>
            <person name="Mori M."/>
            <person name="Yoshida Y."/>
            <person name="Ohtoshi R."/>
            <person name="Malay A.D."/>
            <person name="Moran D.A.P."/>
            <person name="Tomita M."/>
            <person name="Numata K."/>
            <person name="Arakawa K."/>
        </authorList>
    </citation>
    <scope>NUCLEOTIDE SEQUENCE</scope>
</reference>
<name>A0A8X6VS95_TRICX</name>
<accession>A0A8X6VS95</accession>
<gene>
    <name evidence="1" type="primary">AVEN_13548_1</name>
    <name evidence="1" type="ORF">TNCV_1120021</name>
</gene>
<organism evidence="1 2">
    <name type="scientific">Trichonephila clavipes</name>
    <name type="common">Golden silk orbweaver</name>
    <name type="synonym">Nephila clavipes</name>
    <dbReference type="NCBI Taxonomy" id="2585209"/>
    <lineage>
        <taxon>Eukaryota</taxon>
        <taxon>Metazoa</taxon>
        <taxon>Ecdysozoa</taxon>
        <taxon>Arthropoda</taxon>
        <taxon>Chelicerata</taxon>
        <taxon>Arachnida</taxon>
        <taxon>Araneae</taxon>
        <taxon>Araneomorphae</taxon>
        <taxon>Entelegynae</taxon>
        <taxon>Araneoidea</taxon>
        <taxon>Nephilidae</taxon>
        <taxon>Trichonephila</taxon>
    </lineage>
</organism>
<keyword evidence="2" id="KW-1185">Reference proteome</keyword>
<dbReference type="Proteomes" id="UP000887159">
    <property type="component" value="Unassembled WGS sequence"/>
</dbReference>
<dbReference type="AlphaFoldDB" id="A0A8X6VS95"/>